<dbReference type="EMBL" id="JBJQND010000005">
    <property type="protein sequence ID" value="KAL3875314.1"/>
    <property type="molecule type" value="Genomic_DNA"/>
</dbReference>
<comment type="caution">
    <text evidence="2">The sequence shown here is derived from an EMBL/GenBank/DDBJ whole genome shotgun (WGS) entry which is preliminary data.</text>
</comment>
<name>A0ABD3WMW3_SINWO</name>
<feature type="chain" id="PRO_5044798321" evidence="1">
    <location>
        <begin position="24"/>
        <end position="108"/>
    </location>
</feature>
<reference evidence="2 3" key="1">
    <citation type="submission" date="2024-11" db="EMBL/GenBank/DDBJ databases">
        <title>Chromosome-level genome assembly of the freshwater bivalve Anodonta woodiana.</title>
        <authorList>
            <person name="Chen X."/>
        </authorList>
    </citation>
    <scope>NUCLEOTIDE SEQUENCE [LARGE SCALE GENOMIC DNA]</scope>
    <source>
        <strain evidence="2">MN2024</strain>
        <tissue evidence="2">Gills</tissue>
    </source>
</reference>
<feature type="signal peptide" evidence="1">
    <location>
        <begin position="1"/>
        <end position="23"/>
    </location>
</feature>
<sequence>MDTLTVTVVTVLCIFTFNRAVYSQNAAGGCTDSSGIVQEGLTCIQLVSSFSGICYDTVINNMCCQTCTSKSNGIQGCEFGDHAQNCNLTLCNQYPDPTLCCGTCKAGQ</sequence>
<dbReference type="Proteomes" id="UP001634394">
    <property type="component" value="Unassembled WGS sequence"/>
</dbReference>
<evidence type="ECO:0000313" key="3">
    <source>
        <dbReference type="Proteomes" id="UP001634394"/>
    </source>
</evidence>
<protein>
    <submittedName>
        <fullName evidence="2">Uncharacterized protein</fullName>
    </submittedName>
</protein>
<evidence type="ECO:0000256" key="1">
    <source>
        <dbReference type="SAM" id="SignalP"/>
    </source>
</evidence>
<gene>
    <name evidence="2" type="ORF">ACJMK2_033279</name>
</gene>
<organism evidence="2 3">
    <name type="scientific">Sinanodonta woodiana</name>
    <name type="common">Chinese pond mussel</name>
    <name type="synonym">Anodonta woodiana</name>
    <dbReference type="NCBI Taxonomy" id="1069815"/>
    <lineage>
        <taxon>Eukaryota</taxon>
        <taxon>Metazoa</taxon>
        <taxon>Spiralia</taxon>
        <taxon>Lophotrochozoa</taxon>
        <taxon>Mollusca</taxon>
        <taxon>Bivalvia</taxon>
        <taxon>Autobranchia</taxon>
        <taxon>Heteroconchia</taxon>
        <taxon>Palaeoheterodonta</taxon>
        <taxon>Unionida</taxon>
        <taxon>Unionoidea</taxon>
        <taxon>Unionidae</taxon>
        <taxon>Unioninae</taxon>
        <taxon>Sinanodonta</taxon>
    </lineage>
</organism>
<accession>A0ABD3WMW3</accession>
<evidence type="ECO:0000313" key="2">
    <source>
        <dbReference type="EMBL" id="KAL3875314.1"/>
    </source>
</evidence>
<proteinExistence type="predicted"/>
<dbReference type="AlphaFoldDB" id="A0ABD3WMW3"/>
<keyword evidence="3" id="KW-1185">Reference proteome</keyword>
<keyword evidence="1" id="KW-0732">Signal</keyword>